<dbReference type="VEuPathDB" id="FungiDB:QG37_03775"/>
<dbReference type="EMBL" id="LGST01000025">
    <property type="protein sequence ID" value="KND99235.1"/>
    <property type="molecule type" value="Genomic_DNA"/>
</dbReference>
<evidence type="ECO:0000313" key="1">
    <source>
        <dbReference type="EMBL" id="KND99235.1"/>
    </source>
</evidence>
<dbReference type="AlphaFoldDB" id="A0A0L0NZR4"/>
<accession>A0A0L0NZR4</accession>
<reference evidence="2" key="1">
    <citation type="journal article" date="2015" name="BMC Genomics">
        <title>Draft genome of a commonly misdiagnosed multidrug resistant pathogen Candida auris.</title>
        <authorList>
            <person name="Chatterjee S."/>
            <person name="Alampalli S.V."/>
            <person name="Nageshan R.K."/>
            <person name="Chettiar S.T."/>
            <person name="Joshi S."/>
            <person name="Tatu U.S."/>
        </authorList>
    </citation>
    <scope>NUCLEOTIDE SEQUENCE [LARGE SCALE GENOMIC DNA]</scope>
    <source>
        <strain evidence="2">6684</strain>
    </source>
</reference>
<sequence length="53" mass="6208">MTNAKCPNIVNDKSLKERSGGFEAFLSPQFPQWCFSQPLVLWEEVDKHLQKER</sequence>
<gene>
    <name evidence="1" type="ORF">QG37_03775</name>
</gene>
<evidence type="ECO:0000313" key="2">
    <source>
        <dbReference type="Proteomes" id="UP000037122"/>
    </source>
</evidence>
<comment type="caution">
    <text evidence="1">The sequence shown here is derived from an EMBL/GenBank/DDBJ whole genome shotgun (WGS) entry which is preliminary data.</text>
</comment>
<organism evidence="1 2">
    <name type="scientific">Candidozyma auris</name>
    <name type="common">Yeast</name>
    <name type="synonym">Candida auris</name>
    <dbReference type="NCBI Taxonomy" id="498019"/>
    <lineage>
        <taxon>Eukaryota</taxon>
        <taxon>Fungi</taxon>
        <taxon>Dikarya</taxon>
        <taxon>Ascomycota</taxon>
        <taxon>Saccharomycotina</taxon>
        <taxon>Pichiomycetes</taxon>
        <taxon>Metschnikowiaceae</taxon>
        <taxon>Candidozyma</taxon>
    </lineage>
</organism>
<dbReference type="Proteomes" id="UP000037122">
    <property type="component" value="Unassembled WGS sequence"/>
</dbReference>
<name>A0A0L0NZR4_CANAR</name>
<proteinExistence type="predicted"/>
<protein>
    <submittedName>
        <fullName evidence="1">Uncharacterized protein</fullName>
    </submittedName>
</protein>